<dbReference type="AlphaFoldDB" id="A0A134BD10"/>
<dbReference type="Proteomes" id="UP000070224">
    <property type="component" value="Unassembled WGS sequence"/>
</dbReference>
<evidence type="ECO:0000313" key="1">
    <source>
        <dbReference type="EMBL" id="KXB77842.1"/>
    </source>
</evidence>
<reference evidence="2" key="1">
    <citation type="submission" date="2016-01" db="EMBL/GenBank/DDBJ databases">
        <authorList>
            <person name="Mitreva M."/>
            <person name="Pepin K.H."/>
            <person name="Mihindukulasuriya K.A."/>
            <person name="Fulton R."/>
            <person name="Fronick C."/>
            <person name="O'Laughlin M."/>
            <person name="Miner T."/>
            <person name="Herter B."/>
            <person name="Rosa B.A."/>
            <person name="Cordes M."/>
            <person name="Tomlinson C."/>
            <person name="Wollam A."/>
            <person name="Palsikar V.B."/>
            <person name="Mardis E.R."/>
            <person name="Wilson R.K."/>
        </authorList>
    </citation>
    <scope>NUCLEOTIDE SEQUENCE [LARGE SCALE GENOMIC DNA]</scope>
    <source>
        <strain evidence="2">KA00683</strain>
    </source>
</reference>
<keyword evidence="2" id="KW-1185">Reference proteome</keyword>
<sequence>DADMKILVQGYRAICKGRFMPESGKHYSIWASAEAKYWGLETNENESQY</sequence>
<protein>
    <submittedName>
        <fullName evidence="1">Uncharacterized protein</fullName>
    </submittedName>
</protein>
<feature type="non-terminal residue" evidence="1">
    <location>
        <position position="1"/>
    </location>
</feature>
<organism evidence="1 2">
    <name type="scientific">Porphyromonas somerae</name>
    <dbReference type="NCBI Taxonomy" id="322095"/>
    <lineage>
        <taxon>Bacteria</taxon>
        <taxon>Pseudomonadati</taxon>
        <taxon>Bacteroidota</taxon>
        <taxon>Bacteroidia</taxon>
        <taxon>Bacteroidales</taxon>
        <taxon>Porphyromonadaceae</taxon>
        <taxon>Porphyromonas</taxon>
    </lineage>
</organism>
<gene>
    <name evidence="1" type="ORF">HMPREF3185_00367</name>
</gene>
<name>A0A134BD10_9PORP</name>
<dbReference type="PATRIC" id="fig|322095.3.peg.365"/>
<proteinExistence type="predicted"/>
<accession>A0A134BD10</accession>
<dbReference type="EMBL" id="LSDK01000026">
    <property type="protein sequence ID" value="KXB77842.1"/>
    <property type="molecule type" value="Genomic_DNA"/>
</dbReference>
<comment type="caution">
    <text evidence="1">The sequence shown here is derived from an EMBL/GenBank/DDBJ whole genome shotgun (WGS) entry which is preliminary data.</text>
</comment>
<dbReference type="STRING" id="322095.HMPREF3185_00367"/>
<evidence type="ECO:0000313" key="2">
    <source>
        <dbReference type="Proteomes" id="UP000070224"/>
    </source>
</evidence>